<evidence type="ECO:0000313" key="1">
    <source>
        <dbReference type="EMBL" id="CAG6663087.1"/>
    </source>
</evidence>
<proteinExistence type="predicted"/>
<protein>
    <submittedName>
        <fullName evidence="1">Uncharacterized protein</fullName>
    </submittedName>
</protein>
<accession>A0A8D8SAY4</accession>
<dbReference type="AlphaFoldDB" id="A0A8D8SAY4"/>
<reference evidence="1" key="1">
    <citation type="submission" date="2021-05" db="EMBL/GenBank/DDBJ databases">
        <authorList>
            <person name="Alioto T."/>
            <person name="Alioto T."/>
            <person name="Gomez Garrido J."/>
        </authorList>
    </citation>
    <scope>NUCLEOTIDE SEQUENCE</scope>
</reference>
<organism evidence="1">
    <name type="scientific">Cacopsylla melanoneura</name>
    <dbReference type="NCBI Taxonomy" id="428564"/>
    <lineage>
        <taxon>Eukaryota</taxon>
        <taxon>Metazoa</taxon>
        <taxon>Ecdysozoa</taxon>
        <taxon>Arthropoda</taxon>
        <taxon>Hexapoda</taxon>
        <taxon>Insecta</taxon>
        <taxon>Pterygota</taxon>
        <taxon>Neoptera</taxon>
        <taxon>Paraneoptera</taxon>
        <taxon>Hemiptera</taxon>
        <taxon>Sternorrhyncha</taxon>
        <taxon>Psylloidea</taxon>
        <taxon>Psyllidae</taxon>
        <taxon>Psyllinae</taxon>
        <taxon>Cacopsylla</taxon>
    </lineage>
</organism>
<sequence length="119" mass="13527">MCQFHLSTCRTNTVQIKMIGFCFFSQYKRVLPQSTVPTASDKTITIMNNKLTNILNMLNNKSSAKVLVQRPTNKIGKMKSPQLIDALWVITRTEQQPSRHNCDVSSIKNVFTAIELSHI</sequence>
<dbReference type="EMBL" id="HBUF01204460">
    <property type="protein sequence ID" value="CAG6663087.1"/>
    <property type="molecule type" value="Transcribed_RNA"/>
</dbReference>
<dbReference type="EMBL" id="HBUF01361335">
    <property type="protein sequence ID" value="CAG6720924.1"/>
    <property type="molecule type" value="Transcribed_RNA"/>
</dbReference>
<name>A0A8D8SAY4_9HEMI</name>